<dbReference type="SMART" id="SM00320">
    <property type="entry name" value="WD40"/>
    <property type="match status" value="6"/>
</dbReference>
<dbReference type="PANTHER" id="PTHR19932:SF10">
    <property type="entry name" value="WD REPEAT AND HMG-BOX DNA-BINDING PROTEIN 1"/>
    <property type="match status" value="1"/>
</dbReference>
<feature type="domain" description="WDHD1 first WD40" evidence="9">
    <location>
        <begin position="7"/>
        <end position="302"/>
    </location>
</feature>
<gene>
    <name evidence="10" type="ORF">BJ322DRAFT_1211383</name>
</gene>
<sequence length="1183" mass="128829">MAAVNKAHDAGQSCLAFSRDGSILYTGGSDLLARVWQADKGPDFEPSIAMEAEGPITCLAASNDSWFAGSADSNLRSYVKGEHDMSGIVTANPGGDTIRSAAVDPHSNRIAVTSDDKAVKVIDLQDTKNIVLLEGHTRGVRRATWHPSGTLLATCGCDGKIIIWDVSGAEPKLEKTIEGIIPTVIDTQAPEYCHDCSVSWHPAGQYFVVATRAHEIISVSKSTWSKSTTYTSSDLSGAITALCLSPNGAYLASASKSGVFIWSTQDRKIKYRFNEPQAATVTQIVFSPSSNLLAWTDMDGSLTRWKDPISKDAPSPHEVQKVEQTIRSRARAVLLGEATDDIVDDAAGENEKGPDFDLDDDMLMDDDFVVDDLGGGMLDDEPEVDKWKGEGVREMVSVTKAQPPFQPGATPMEGKRRYLSFNMIGVIEATDQDTHHIVNVEFHDKSARKSYHFTDYFKYDLAALGERGAVYSCPPDGDHTAHVAYKPYGSWATQGEWTYDLPPGTKVIGLAAGGPPPRKSLLSKSDVDIQGNGNVVVATTEGDLTFLSGGGVERWLMGFEGEFVSMVAGNEWLFVVFRDGSTSMDGSQNLKCQLIRFADFTVVQDKRLPLLKGHTLKWIGINSDGAPCVYDSAGHLHVMHHFRIPGRCTWARVLDAQRLERRKGKDETYWPVGVTGGNLMCLILKGRQEHPGWPRPLIQDLPLCMPFRRTDPKEGPMEQQFAIETLHLDALRDALGPDELTSDEIAAKELELDKVVIQLIQNGCKNDKLPRVLDLVKMLHHTTSYDMATKVAGFYHLIGLQEKIEILKADREEGGDEEDEYGVEPREVARRKREQWRREGSGTVLPPRPIGGPSRSGGYNGARGAFQDFGPPPAIHRPGLARAGGTSILSQPSQTPSSLAVGLPSSSIINGDGASYREASPTNNFDWEEEQSMSISTAGPVNEGKRKRDFLDEPMMDAFDASSDGAKRRALGQPKTKANPFAKKAEMGPPKMGLGIGSKKPAALGTQKSLHKSETFFEKVEAAETSTDPPKRGKLVKTGMKQQNLFGQPVVEDTNKGVGAKGKKKPAGKDKAKADFKKKSESPLPDGVAVKGKRSAGELHDAQVGDDSQTTTNFDSQVEEVETQLEETQLDGSSPHADTEVETQPATETQTEEETQETQVDEDDSEPVIDWPATPPQVTTLES</sequence>
<feature type="domain" description="WDHD1/CFT4 second beta-propeller" evidence="7">
    <location>
        <begin position="404"/>
        <end position="706"/>
    </location>
</feature>
<dbReference type="Proteomes" id="UP000736335">
    <property type="component" value="Unassembled WGS sequence"/>
</dbReference>
<dbReference type="InterPro" id="IPR015943">
    <property type="entry name" value="WD40/YVTN_repeat-like_dom_sf"/>
</dbReference>
<dbReference type="GO" id="GO:0003682">
    <property type="term" value="F:chromatin binding"/>
    <property type="evidence" value="ECO:0007669"/>
    <property type="project" value="TreeGrafter"/>
</dbReference>
<feature type="domain" description="WDHD1/CFT4 helical bundle" evidence="8">
    <location>
        <begin position="717"/>
        <end position="813"/>
    </location>
</feature>
<dbReference type="GO" id="GO:0006281">
    <property type="term" value="P:DNA repair"/>
    <property type="evidence" value="ECO:0007669"/>
    <property type="project" value="TreeGrafter"/>
</dbReference>
<dbReference type="InterPro" id="IPR019775">
    <property type="entry name" value="WD40_repeat_CS"/>
</dbReference>
<dbReference type="GO" id="GO:0000278">
    <property type="term" value="P:mitotic cell cycle"/>
    <property type="evidence" value="ECO:0007669"/>
    <property type="project" value="TreeGrafter"/>
</dbReference>
<dbReference type="OrthoDB" id="427368at2759"/>
<evidence type="ECO:0000313" key="10">
    <source>
        <dbReference type="EMBL" id="KAF9784325.1"/>
    </source>
</evidence>
<comment type="caution">
    <text evidence="10">The sequence shown here is derived from an EMBL/GenBank/DDBJ whole genome shotgun (WGS) entry which is preliminary data.</text>
</comment>
<organism evidence="10 11">
    <name type="scientific">Thelephora terrestris</name>
    <dbReference type="NCBI Taxonomy" id="56493"/>
    <lineage>
        <taxon>Eukaryota</taxon>
        <taxon>Fungi</taxon>
        <taxon>Dikarya</taxon>
        <taxon>Basidiomycota</taxon>
        <taxon>Agaricomycotina</taxon>
        <taxon>Agaricomycetes</taxon>
        <taxon>Thelephorales</taxon>
        <taxon>Thelephoraceae</taxon>
        <taxon>Thelephora</taxon>
    </lineage>
</organism>
<dbReference type="Pfam" id="PF24817">
    <property type="entry name" value="WD40_WDHD1_1st"/>
    <property type="match status" value="1"/>
</dbReference>
<dbReference type="InterPro" id="IPR022100">
    <property type="entry name" value="WDHD1/CFT4_beta-prop_2nd"/>
</dbReference>
<dbReference type="Pfam" id="PF12341">
    <property type="entry name" value="Mcl1_mid"/>
    <property type="match status" value="1"/>
</dbReference>
<evidence type="ECO:0000313" key="11">
    <source>
        <dbReference type="Proteomes" id="UP000736335"/>
    </source>
</evidence>
<dbReference type="PROSITE" id="PS00678">
    <property type="entry name" value="WD_REPEATS_1"/>
    <property type="match status" value="1"/>
</dbReference>
<dbReference type="PROSITE" id="PS50294">
    <property type="entry name" value="WD_REPEATS_REGION"/>
    <property type="match status" value="2"/>
</dbReference>
<evidence type="ECO:0000259" key="8">
    <source>
        <dbReference type="Pfam" id="PF20946"/>
    </source>
</evidence>
<evidence type="ECO:0000256" key="4">
    <source>
        <dbReference type="ARBA" id="ARBA00023242"/>
    </source>
</evidence>
<name>A0A9P6HEP6_9AGAM</name>
<reference evidence="10" key="1">
    <citation type="journal article" date="2020" name="Nat. Commun.">
        <title>Large-scale genome sequencing of mycorrhizal fungi provides insights into the early evolution of symbiotic traits.</title>
        <authorList>
            <person name="Miyauchi S."/>
            <person name="Kiss E."/>
            <person name="Kuo A."/>
            <person name="Drula E."/>
            <person name="Kohler A."/>
            <person name="Sanchez-Garcia M."/>
            <person name="Morin E."/>
            <person name="Andreopoulos B."/>
            <person name="Barry K.W."/>
            <person name="Bonito G."/>
            <person name="Buee M."/>
            <person name="Carver A."/>
            <person name="Chen C."/>
            <person name="Cichocki N."/>
            <person name="Clum A."/>
            <person name="Culley D."/>
            <person name="Crous P.W."/>
            <person name="Fauchery L."/>
            <person name="Girlanda M."/>
            <person name="Hayes R.D."/>
            <person name="Keri Z."/>
            <person name="LaButti K."/>
            <person name="Lipzen A."/>
            <person name="Lombard V."/>
            <person name="Magnuson J."/>
            <person name="Maillard F."/>
            <person name="Murat C."/>
            <person name="Nolan M."/>
            <person name="Ohm R.A."/>
            <person name="Pangilinan J."/>
            <person name="Pereira M.F."/>
            <person name="Perotto S."/>
            <person name="Peter M."/>
            <person name="Pfister S."/>
            <person name="Riley R."/>
            <person name="Sitrit Y."/>
            <person name="Stielow J.B."/>
            <person name="Szollosi G."/>
            <person name="Zifcakova L."/>
            <person name="Stursova M."/>
            <person name="Spatafora J.W."/>
            <person name="Tedersoo L."/>
            <person name="Vaario L.M."/>
            <person name="Yamada A."/>
            <person name="Yan M."/>
            <person name="Wang P."/>
            <person name="Xu J."/>
            <person name="Bruns T."/>
            <person name="Baldrian P."/>
            <person name="Vilgalys R."/>
            <person name="Dunand C."/>
            <person name="Henrissat B."/>
            <person name="Grigoriev I.V."/>
            <person name="Hibbett D."/>
            <person name="Nagy L.G."/>
            <person name="Martin F.M."/>
        </authorList>
    </citation>
    <scope>NUCLEOTIDE SEQUENCE</scope>
    <source>
        <strain evidence="10">UH-Tt-Lm1</strain>
    </source>
</reference>
<dbReference type="GO" id="GO:0006261">
    <property type="term" value="P:DNA-templated DNA replication"/>
    <property type="evidence" value="ECO:0007669"/>
    <property type="project" value="TreeGrafter"/>
</dbReference>
<evidence type="ECO:0008006" key="12">
    <source>
        <dbReference type="Google" id="ProtNLM"/>
    </source>
</evidence>
<evidence type="ECO:0000256" key="6">
    <source>
        <dbReference type="SAM" id="MobiDB-lite"/>
    </source>
</evidence>
<feature type="compositionally biased region" description="Basic and acidic residues" evidence="6">
    <location>
        <begin position="1067"/>
        <end position="1081"/>
    </location>
</feature>
<evidence type="ECO:0000256" key="1">
    <source>
        <dbReference type="ARBA" id="ARBA00004123"/>
    </source>
</evidence>
<reference evidence="10" key="2">
    <citation type="submission" date="2020-11" db="EMBL/GenBank/DDBJ databases">
        <authorList>
            <consortium name="DOE Joint Genome Institute"/>
            <person name="Kuo A."/>
            <person name="Miyauchi S."/>
            <person name="Kiss E."/>
            <person name="Drula E."/>
            <person name="Kohler A."/>
            <person name="Sanchez-Garcia M."/>
            <person name="Andreopoulos B."/>
            <person name="Barry K.W."/>
            <person name="Bonito G."/>
            <person name="Buee M."/>
            <person name="Carver A."/>
            <person name="Chen C."/>
            <person name="Cichocki N."/>
            <person name="Clum A."/>
            <person name="Culley D."/>
            <person name="Crous P.W."/>
            <person name="Fauchery L."/>
            <person name="Girlanda M."/>
            <person name="Hayes R."/>
            <person name="Keri Z."/>
            <person name="Labutti K."/>
            <person name="Lipzen A."/>
            <person name="Lombard V."/>
            <person name="Magnuson J."/>
            <person name="Maillard F."/>
            <person name="Morin E."/>
            <person name="Murat C."/>
            <person name="Nolan M."/>
            <person name="Ohm R."/>
            <person name="Pangilinan J."/>
            <person name="Pereira M."/>
            <person name="Perotto S."/>
            <person name="Peter M."/>
            <person name="Riley R."/>
            <person name="Sitrit Y."/>
            <person name="Stielow B."/>
            <person name="Szollosi G."/>
            <person name="Zifcakova L."/>
            <person name="Stursova M."/>
            <person name="Spatafora J.W."/>
            <person name="Tedersoo L."/>
            <person name="Vaario L.-M."/>
            <person name="Yamada A."/>
            <person name="Yan M."/>
            <person name="Wang P."/>
            <person name="Xu J."/>
            <person name="Bruns T."/>
            <person name="Baldrian P."/>
            <person name="Vilgalys R."/>
            <person name="Henrissat B."/>
            <person name="Grigoriev I.V."/>
            <person name="Hibbett D."/>
            <person name="Nagy L.G."/>
            <person name="Martin F.M."/>
        </authorList>
    </citation>
    <scope>NUCLEOTIDE SEQUENCE</scope>
    <source>
        <strain evidence="10">UH-Tt-Lm1</strain>
    </source>
</reference>
<feature type="region of interest" description="Disordered" evidence="6">
    <location>
        <begin position="832"/>
        <end position="1183"/>
    </location>
</feature>
<dbReference type="EMBL" id="WIUZ02000008">
    <property type="protein sequence ID" value="KAF9784325.1"/>
    <property type="molecule type" value="Genomic_DNA"/>
</dbReference>
<dbReference type="InterPro" id="IPR048591">
    <property type="entry name" value="WDHD1/CFT4_hel"/>
</dbReference>
<evidence type="ECO:0000259" key="9">
    <source>
        <dbReference type="Pfam" id="PF24817"/>
    </source>
</evidence>
<dbReference type="AlphaFoldDB" id="A0A9P6HEP6"/>
<dbReference type="GO" id="GO:0043596">
    <property type="term" value="C:nuclear replication fork"/>
    <property type="evidence" value="ECO:0007669"/>
    <property type="project" value="TreeGrafter"/>
</dbReference>
<keyword evidence="4" id="KW-0539">Nucleus</keyword>
<feature type="repeat" description="WD" evidence="5">
    <location>
        <begin position="133"/>
        <end position="174"/>
    </location>
</feature>
<keyword evidence="11" id="KW-1185">Reference proteome</keyword>
<proteinExistence type="predicted"/>
<dbReference type="InterPro" id="IPR036322">
    <property type="entry name" value="WD40_repeat_dom_sf"/>
</dbReference>
<feature type="compositionally biased region" description="Polar residues" evidence="6">
    <location>
        <begin position="1106"/>
        <end position="1116"/>
    </location>
</feature>
<keyword evidence="2 5" id="KW-0853">WD repeat</keyword>
<accession>A0A9P6HEP6</accession>
<dbReference type="SUPFAM" id="SSF50978">
    <property type="entry name" value="WD40 repeat-like"/>
    <property type="match status" value="1"/>
</dbReference>
<dbReference type="Pfam" id="PF20946">
    <property type="entry name" value="Ctf4_C"/>
    <property type="match status" value="1"/>
</dbReference>
<dbReference type="PROSITE" id="PS50082">
    <property type="entry name" value="WD_REPEATS_2"/>
    <property type="match status" value="2"/>
</dbReference>
<evidence type="ECO:0000256" key="5">
    <source>
        <dbReference type="PROSITE-ProRule" id="PRU00221"/>
    </source>
</evidence>
<feature type="compositionally biased region" description="Polar residues" evidence="6">
    <location>
        <begin position="887"/>
        <end position="909"/>
    </location>
</feature>
<dbReference type="InterPro" id="IPR001680">
    <property type="entry name" value="WD40_rpt"/>
</dbReference>
<evidence type="ECO:0000256" key="3">
    <source>
        <dbReference type="ARBA" id="ARBA00022737"/>
    </source>
</evidence>
<protein>
    <recommendedName>
        <fullName evidence="12">Minichromosome loss protein Mcl1 middle region domain-containing protein</fullName>
    </recommendedName>
</protein>
<keyword evidence="3" id="KW-0677">Repeat</keyword>
<feature type="compositionally biased region" description="Acidic residues" evidence="6">
    <location>
        <begin position="1150"/>
        <end position="1167"/>
    </location>
</feature>
<dbReference type="InterPro" id="IPR057646">
    <property type="entry name" value="WD40_WDHD1_1st"/>
</dbReference>
<comment type="subcellular location">
    <subcellularLocation>
        <location evidence="1">Nucleus</location>
    </subcellularLocation>
</comment>
<feature type="repeat" description="WD" evidence="5">
    <location>
        <begin position="5"/>
        <end position="37"/>
    </location>
</feature>
<dbReference type="Gene3D" id="2.130.10.10">
    <property type="entry name" value="YVTN repeat-like/Quinoprotein amine dehydrogenase"/>
    <property type="match status" value="3"/>
</dbReference>
<feature type="compositionally biased region" description="Acidic residues" evidence="6">
    <location>
        <begin position="1117"/>
        <end position="1129"/>
    </location>
</feature>
<evidence type="ECO:0000256" key="2">
    <source>
        <dbReference type="ARBA" id="ARBA00022574"/>
    </source>
</evidence>
<feature type="compositionally biased region" description="Basic and acidic residues" evidence="6">
    <location>
        <begin position="1011"/>
        <end position="1022"/>
    </location>
</feature>
<dbReference type="PANTHER" id="PTHR19932">
    <property type="entry name" value="WD REPEAT AND HMG-BOX DNA BINDING PROTEIN"/>
    <property type="match status" value="1"/>
</dbReference>
<evidence type="ECO:0000259" key="7">
    <source>
        <dbReference type="Pfam" id="PF12341"/>
    </source>
</evidence>